<dbReference type="InterPro" id="IPR050900">
    <property type="entry name" value="Transposase_IS3/IS150/IS904"/>
</dbReference>
<sequence length="520" mass="57693">MARYGQAFKDRAVARLLPPESSAAEVVAREVGIGVGTLQRWREDAQSRPARGRAWTAGARLEAVITTAAMSETGKSAWCREQGVYPGDLDKWRSSATAALAEPEEARASPQATRADRKRIKELERDLLRKDRALAETAALLVLFKKSRGDLPQGRGRMIGLEDRQIVAQNISKAHTAGARLRLACQTAGIDVRTLQRWQAHEGLTAGDGRPQAVRPMPSHALSQEERARLLAVANEPRFAAVPPARIVPMLADEGVYLASESSFARVLRAHGQSVHRGRAKAPRAVRPPTTHIAEAPRQVWCWDMTYLPALVLGRWFHLYLILDLYSRKIVGWEVHDTDDSDHAVHLVRRTALAEGIAMLDTKPVLHGDNGSTLKATTVLAMLNWLGVKPSYSRPRVSDDNAYAESLFRTAKYRPEFPAKGFADLDHARSWAAGFVRWYNQDHRHSGIRYVSPAQRHDGEDQAILAARHALYTRARALNPARWSGPTRDWTPVGAVTLNPERDCIVQKQSRASNIQPLAA</sequence>
<evidence type="ECO:0000313" key="3">
    <source>
        <dbReference type="Proteomes" id="UP001367030"/>
    </source>
</evidence>
<dbReference type="PROSITE" id="PS50994">
    <property type="entry name" value="INTEGRASE"/>
    <property type="match status" value="1"/>
</dbReference>
<comment type="caution">
    <text evidence="2">The sequence shown here is derived from an EMBL/GenBank/DDBJ whole genome shotgun (WGS) entry which is preliminary data.</text>
</comment>
<organism evidence="2 3">
    <name type="scientific">Variovorax robiniae</name>
    <dbReference type="NCBI Taxonomy" id="1836199"/>
    <lineage>
        <taxon>Bacteria</taxon>
        <taxon>Pseudomonadati</taxon>
        <taxon>Pseudomonadota</taxon>
        <taxon>Betaproteobacteria</taxon>
        <taxon>Burkholderiales</taxon>
        <taxon>Comamonadaceae</taxon>
        <taxon>Variovorax</taxon>
    </lineage>
</organism>
<evidence type="ECO:0000259" key="1">
    <source>
        <dbReference type="PROSITE" id="PS50994"/>
    </source>
</evidence>
<keyword evidence="3" id="KW-1185">Reference proteome</keyword>
<reference evidence="2 3" key="1">
    <citation type="submission" date="2024-03" db="EMBL/GenBank/DDBJ databases">
        <title>Novel species of the genus Variovorax.</title>
        <authorList>
            <person name="Liu Q."/>
            <person name="Xin Y.-H."/>
        </authorList>
    </citation>
    <scope>NUCLEOTIDE SEQUENCE [LARGE SCALE GENOMIC DNA]</scope>
    <source>
        <strain evidence="2 3">KACC 18901</strain>
    </source>
</reference>
<dbReference type="Proteomes" id="UP001367030">
    <property type="component" value="Unassembled WGS sequence"/>
</dbReference>
<dbReference type="SUPFAM" id="SSF53098">
    <property type="entry name" value="Ribonuclease H-like"/>
    <property type="match status" value="1"/>
</dbReference>
<protein>
    <submittedName>
        <fullName evidence="2">IS3 family transposase</fullName>
    </submittedName>
</protein>
<dbReference type="Gene3D" id="3.30.420.10">
    <property type="entry name" value="Ribonuclease H-like superfamily/Ribonuclease H"/>
    <property type="match status" value="1"/>
</dbReference>
<dbReference type="InterPro" id="IPR012337">
    <property type="entry name" value="RNaseH-like_sf"/>
</dbReference>
<accession>A0ABU8XJV7</accession>
<evidence type="ECO:0000313" key="2">
    <source>
        <dbReference type="EMBL" id="MEJ8860156.1"/>
    </source>
</evidence>
<dbReference type="PANTHER" id="PTHR46889:SF4">
    <property type="entry name" value="TRANSPOSASE INSO FOR INSERTION SEQUENCE ELEMENT IS911B-RELATED"/>
    <property type="match status" value="1"/>
</dbReference>
<dbReference type="InterPro" id="IPR048020">
    <property type="entry name" value="Transpos_IS3"/>
</dbReference>
<dbReference type="InterPro" id="IPR036397">
    <property type="entry name" value="RNaseH_sf"/>
</dbReference>
<dbReference type="Pfam" id="PF00665">
    <property type="entry name" value="rve"/>
    <property type="match status" value="1"/>
</dbReference>
<dbReference type="EMBL" id="JBBKZS010000084">
    <property type="protein sequence ID" value="MEJ8860156.1"/>
    <property type="molecule type" value="Genomic_DNA"/>
</dbReference>
<dbReference type="RefSeq" id="WP_340340180.1">
    <property type="nucleotide sequence ID" value="NZ_JBBKZS010000084.1"/>
</dbReference>
<proteinExistence type="predicted"/>
<dbReference type="InterPro" id="IPR001584">
    <property type="entry name" value="Integrase_cat-core"/>
</dbReference>
<gene>
    <name evidence="2" type="ORF">WKW79_36930</name>
</gene>
<dbReference type="PANTHER" id="PTHR46889">
    <property type="entry name" value="TRANSPOSASE INSF FOR INSERTION SEQUENCE IS3B-RELATED"/>
    <property type="match status" value="1"/>
</dbReference>
<name>A0ABU8XJV7_9BURK</name>
<feature type="domain" description="Integrase catalytic" evidence="1">
    <location>
        <begin position="293"/>
        <end position="461"/>
    </location>
</feature>
<dbReference type="NCBIfam" id="NF033516">
    <property type="entry name" value="transpos_IS3"/>
    <property type="match status" value="1"/>
</dbReference>